<protein>
    <submittedName>
        <fullName evidence="2">Uncharacterized protein</fullName>
    </submittedName>
</protein>
<dbReference type="EMBL" id="FOLO01000009">
    <property type="protein sequence ID" value="SFC45112.1"/>
    <property type="molecule type" value="Genomic_DNA"/>
</dbReference>
<dbReference type="OrthoDB" id="9943915at2"/>
<evidence type="ECO:0000313" key="2">
    <source>
        <dbReference type="EMBL" id="SFC45112.1"/>
    </source>
</evidence>
<sequence>MKSKSQILGLKFIIVSITLLVILITDAHVFATLLNIKNTQNTSNLQLWGCMIVFGGIIAGCSLIKIKKIHYIHSAIYLIMAITFLFLPFLIIKSPYVLLEVIG</sequence>
<accession>A0A1I1JAV7</accession>
<keyword evidence="1" id="KW-1133">Transmembrane helix</keyword>
<name>A0A1I1JAV7_9GAMM</name>
<dbReference type="AlphaFoldDB" id="A0A1I1JAV7"/>
<keyword evidence="1" id="KW-0812">Transmembrane</keyword>
<organism evidence="2 3">
    <name type="scientific">Pseudoalteromonas denitrificans DSM 6059</name>
    <dbReference type="NCBI Taxonomy" id="1123010"/>
    <lineage>
        <taxon>Bacteria</taxon>
        <taxon>Pseudomonadati</taxon>
        <taxon>Pseudomonadota</taxon>
        <taxon>Gammaproteobacteria</taxon>
        <taxon>Alteromonadales</taxon>
        <taxon>Pseudoalteromonadaceae</taxon>
        <taxon>Pseudoalteromonas</taxon>
    </lineage>
</organism>
<evidence type="ECO:0000256" key="1">
    <source>
        <dbReference type="SAM" id="Phobius"/>
    </source>
</evidence>
<dbReference type="Proteomes" id="UP000198862">
    <property type="component" value="Unassembled WGS sequence"/>
</dbReference>
<proteinExistence type="predicted"/>
<dbReference type="RefSeq" id="WP_091982729.1">
    <property type="nucleotide sequence ID" value="NZ_FOLO01000009.1"/>
</dbReference>
<evidence type="ECO:0000313" key="3">
    <source>
        <dbReference type="Proteomes" id="UP000198862"/>
    </source>
</evidence>
<feature type="transmembrane region" description="Helical" evidence="1">
    <location>
        <begin position="12"/>
        <end position="33"/>
    </location>
</feature>
<keyword evidence="1" id="KW-0472">Membrane</keyword>
<feature type="transmembrane region" description="Helical" evidence="1">
    <location>
        <begin position="45"/>
        <end position="64"/>
    </location>
</feature>
<dbReference type="STRING" id="1123010.SAMN02745724_01702"/>
<keyword evidence="3" id="KW-1185">Reference proteome</keyword>
<feature type="transmembrane region" description="Helical" evidence="1">
    <location>
        <begin position="76"/>
        <end position="98"/>
    </location>
</feature>
<gene>
    <name evidence="2" type="ORF">SAMN02745724_01702</name>
</gene>
<reference evidence="2 3" key="1">
    <citation type="submission" date="2016-10" db="EMBL/GenBank/DDBJ databases">
        <authorList>
            <person name="de Groot N.N."/>
        </authorList>
    </citation>
    <scope>NUCLEOTIDE SEQUENCE [LARGE SCALE GENOMIC DNA]</scope>
    <source>
        <strain evidence="2 3">DSM 6059</strain>
    </source>
</reference>